<dbReference type="Pfam" id="PF00106">
    <property type="entry name" value="adh_short"/>
    <property type="match status" value="1"/>
</dbReference>
<dbReference type="Proteomes" id="UP000319383">
    <property type="component" value="Chromosome"/>
</dbReference>
<dbReference type="PANTHER" id="PTHR45267">
    <property type="match status" value="1"/>
</dbReference>
<dbReference type="InterPro" id="IPR020904">
    <property type="entry name" value="Sc_DH/Rdtase_CS"/>
</dbReference>
<dbReference type="InterPro" id="IPR002347">
    <property type="entry name" value="SDR_fam"/>
</dbReference>
<dbReference type="SUPFAM" id="SSF51735">
    <property type="entry name" value="NAD(P)-binding Rossmann-fold domains"/>
    <property type="match status" value="1"/>
</dbReference>
<dbReference type="AlphaFoldDB" id="A0A517ZU63"/>
<name>A0A517ZU63_9PLAN</name>
<dbReference type="Gene3D" id="3.40.50.720">
    <property type="entry name" value="NAD(P)-binding Rossmann-like Domain"/>
    <property type="match status" value="1"/>
</dbReference>
<dbReference type="EMBL" id="CP036276">
    <property type="protein sequence ID" value="QDU46021.1"/>
    <property type="molecule type" value="Genomic_DNA"/>
</dbReference>
<dbReference type="RefSeq" id="WP_145378551.1">
    <property type="nucleotide sequence ID" value="NZ_CP036276.1"/>
</dbReference>
<dbReference type="PROSITE" id="PS00061">
    <property type="entry name" value="ADH_SHORT"/>
    <property type="match status" value="1"/>
</dbReference>
<evidence type="ECO:0000256" key="1">
    <source>
        <dbReference type="RuleBase" id="RU000363"/>
    </source>
</evidence>
<dbReference type="GO" id="GO:0005829">
    <property type="term" value="C:cytosol"/>
    <property type="evidence" value="ECO:0007669"/>
    <property type="project" value="TreeGrafter"/>
</dbReference>
<proteinExistence type="inferred from homology"/>
<keyword evidence="3" id="KW-1185">Reference proteome</keyword>
<dbReference type="KEGG" id="sdyn:Mal52_45180"/>
<dbReference type="PRINTS" id="PR00081">
    <property type="entry name" value="GDHRDH"/>
</dbReference>
<evidence type="ECO:0000313" key="2">
    <source>
        <dbReference type="EMBL" id="QDU46021.1"/>
    </source>
</evidence>
<gene>
    <name evidence="2" type="primary">fabG_10</name>
    <name evidence="2" type="ORF">Mal52_45180</name>
</gene>
<dbReference type="InterPro" id="IPR053241">
    <property type="entry name" value="NADPH_pterin_aldehyde_rdct"/>
</dbReference>
<protein>
    <submittedName>
        <fullName evidence="2">3-oxoacyl-[acyl-carrier-protein] reductase FabG</fullName>
        <ecNumber evidence="2">1.1.1.100</ecNumber>
    </submittedName>
</protein>
<dbReference type="GO" id="GO:0004316">
    <property type="term" value="F:3-oxoacyl-[acyl-carrier-protein] reductase (NADPH) activity"/>
    <property type="evidence" value="ECO:0007669"/>
    <property type="project" value="UniProtKB-EC"/>
</dbReference>
<comment type="similarity">
    <text evidence="1">Belongs to the short-chain dehydrogenases/reductases (SDR) family.</text>
</comment>
<dbReference type="PRINTS" id="PR00080">
    <property type="entry name" value="SDRFAMILY"/>
</dbReference>
<dbReference type="PANTHER" id="PTHR45267:SF2">
    <property type="entry name" value="NADPH-DEPENDENT PTERIN ALDEHYDE REDUCTASE"/>
    <property type="match status" value="1"/>
</dbReference>
<organism evidence="2 3">
    <name type="scientific">Symmachiella dynata</name>
    <dbReference type="NCBI Taxonomy" id="2527995"/>
    <lineage>
        <taxon>Bacteria</taxon>
        <taxon>Pseudomonadati</taxon>
        <taxon>Planctomycetota</taxon>
        <taxon>Planctomycetia</taxon>
        <taxon>Planctomycetales</taxon>
        <taxon>Planctomycetaceae</taxon>
        <taxon>Symmachiella</taxon>
    </lineage>
</organism>
<dbReference type="InterPro" id="IPR036291">
    <property type="entry name" value="NAD(P)-bd_dom_sf"/>
</dbReference>
<dbReference type="CDD" id="cd05233">
    <property type="entry name" value="SDR_c"/>
    <property type="match status" value="1"/>
</dbReference>
<evidence type="ECO:0000313" key="3">
    <source>
        <dbReference type="Proteomes" id="UP000319383"/>
    </source>
</evidence>
<reference evidence="2 3" key="1">
    <citation type="submission" date="2019-02" db="EMBL/GenBank/DDBJ databases">
        <title>Deep-cultivation of Planctomycetes and their phenomic and genomic characterization uncovers novel biology.</title>
        <authorList>
            <person name="Wiegand S."/>
            <person name="Jogler M."/>
            <person name="Boedeker C."/>
            <person name="Pinto D."/>
            <person name="Vollmers J."/>
            <person name="Rivas-Marin E."/>
            <person name="Kohn T."/>
            <person name="Peeters S.H."/>
            <person name="Heuer A."/>
            <person name="Rast P."/>
            <person name="Oberbeckmann S."/>
            <person name="Bunk B."/>
            <person name="Jeske O."/>
            <person name="Meyerdierks A."/>
            <person name="Storesund J.E."/>
            <person name="Kallscheuer N."/>
            <person name="Luecker S."/>
            <person name="Lage O.M."/>
            <person name="Pohl T."/>
            <person name="Merkel B.J."/>
            <person name="Hornburger P."/>
            <person name="Mueller R.-W."/>
            <person name="Bruemmer F."/>
            <person name="Labrenz M."/>
            <person name="Spormann A.M."/>
            <person name="Op den Camp H."/>
            <person name="Overmann J."/>
            <person name="Amann R."/>
            <person name="Jetten M.S.M."/>
            <person name="Mascher T."/>
            <person name="Medema M.H."/>
            <person name="Devos D.P."/>
            <person name="Kaster A.-K."/>
            <person name="Ovreas L."/>
            <person name="Rohde M."/>
            <person name="Galperin M.Y."/>
            <person name="Jogler C."/>
        </authorList>
    </citation>
    <scope>NUCLEOTIDE SEQUENCE [LARGE SCALE GENOMIC DNA]</scope>
    <source>
        <strain evidence="2 3">Mal52</strain>
    </source>
</reference>
<dbReference type="EC" id="1.1.1.100" evidence="2"/>
<sequence length="231" mass="24559">MSEAAGKIIVLTGVTKGLGRALVDRFVESGQTVIGCGRSQEALDELRSRYAAPHHFSTVDVSSDDSVRAWAETVLNEYGPPDILINNAAIMNEKAPLWEVGAEEFARMTAVNINGPANVIRHFVPAMVERATGVIVNYSSGWGRATGPGVAPYCATKWAIEGLTQALAQELPEGMAAVPLNPGIINTDMLKISFGKSAERYGTPEEWSHAAAELILGIGPQDNGRQLTAAS</sequence>
<accession>A0A517ZU63</accession>
<keyword evidence="2" id="KW-0560">Oxidoreductase</keyword>